<keyword evidence="4" id="KW-1185">Reference proteome</keyword>
<feature type="transmembrane region" description="Helical" evidence="1">
    <location>
        <begin position="12"/>
        <end position="36"/>
    </location>
</feature>
<dbReference type="AlphaFoldDB" id="A0A023X4C9"/>
<gene>
    <name evidence="2" type="ORF">RradSPS_2044</name>
    <name evidence="3" type="ORF">SIL72_11935</name>
</gene>
<name>A0A023X4C9_RUBRA</name>
<organism evidence="2 4">
    <name type="scientific">Rubrobacter radiotolerans</name>
    <name type="common">Arthrobacter radiotolerans</name>
    <dbReference type="NCBI Taxonomy" id="42256"/>
    <lineage>
        <taxon>Bacteria</taxon>
        <taxon>Bacillati</taxon>
        <taxon>Actinomycetota</taxon>
        <taxon>Rubrobacteria</taxon>
        <taxon>Rubrobacterales</taxon>
        <taxon>Rubrobacteraceae</taxon>
        <taxon>Rubrobacter</taxon>
    </lineage>
</organism>
<dbReference type="EMBL" id="CP007514">
    <property type="protein sequence ID" value="AHY47327.1"/>
    <property type="molecule type" value="Genomic_DNA"/>
</dbReference>
<evidence type="ECO:0000313" key="2">
    <source>
        <dbReference type="EMBL" id="AHY47327.1"/>
    </source>
</evidence>
<keyword evidence="1" id="KW-0472">Membrane</keyword>
<evidence type="ECO:0000256" key="1">
    <source>
        <dbReference type="SAM" id="Phobius"/>
    </source>
</evidence>
<protein>
    <submittedName>
        <fullName evidence="2">Uncharacterized protein</fullName>
    </submittedName>
</protein>
<dbReference type="Proteomes" id="UP000025229">
    <property type="component" value="Chromosome"/>
</dbReference>
<evidence type="ECO:0000313" key="4">
    <source>
        <dbReference type="Proteomes" id="UP000025229"/>
    </source>
</evidence>
<accession>A0A023X4C9</accession>
<reference evidence="2 4" key="1">
    <citation type="submission" date="2014-03" db="EMBL/GenBank/DDBJ databases">
        <title>Complete genome sequence of the Radio-Resistant Rubrobacter radiotolerans RSPS-4.</title>
        <authorList>
            <person name="Egas C.C."/>
            <person name="Barroso C.C."/>
            <person name="Froufe H.J.C."/>
            <person name="Pacheco J.J."/>
            <person name="Albuquerque L.L."/>
            <person name="da Costa M.M.S."/>
        </authorList>
    </citation>
    <scope>NUCLEOTIDE SEQUENCE [LARGE SCALE GENOMIC DNA]</scope>
    <source>
        <strain evidence="2 4">RSPS-4</strain>
    </source>
</reference>
<feature type="transmembrane region" description="Helical" evidence="1">
    <location>
        <begin position="56"/>
        <end position="78"/>
    </location>
</feature>
<proteinExistence type="predicted"/>
<dbReference type="EMBL" id="JAWXXX010000001">
    <property type="protein sequence ID" value="MDX5894731.1"/>
    <property type="molecule type" value="Genomic_DNA"/>
</dbReference>
<dbReference type="Proteomes" id="UP001281130">
    <property type="component" value="Unassembled WGS sequence"/>
</dbReference>
<dbReference type="HOGENOM" id="CLU_2540520_0_0_11"/>
<reference evidence="3" key="2">
    <citation type="submission" date="2023-11" db="EMBL/GenBank/DDBJ databases">
        <title>MicrobeMod: A computational toolkit for identifying prokaryotic methylation and restriction-modification with nanopore sequencing.</title>
        <authorList>
            <person name="Crits-Christoph A."/>
            <person name="Kang S.C."/>
            <person name="Lee H."/>
            <person name="Ostrov N."/>
        </authorList>
    </citation>
    <scope>NUCLEOTIDE SEQUENCE</scope>
    <source>
        <strain evidence="3">ATCC 51242</strain>
    </source>
</reference>
<sequence length="83" mass="8285">MSRAHGRGEKVARWTAVALFAAGLIVALVVGAWAVGALVFSSGVVFLGVGSLREDWAVGLAMVAVGLAAIVGVLGHMLTGVGI</sequence>
<keyword evidence="1" id="KW-0812">Transmembrane</keyword>
<dbReference type="KEGG" id="rrd:RradSPS_2044"/>
<evidence type="ECO:0000313" key="3">
    <source>
        <dbReference type="EMBL" id="MDX5894731.1"/>
    </source>
</evidence>
<keyword evidence="1" id="KW-1133">Transmembrane helix</keyword>
<dbReference type="RefSeq" id="WP_084362581.1">
    <property type="nucleotide sequence ID" value="NZ_CP007514.1"/>
</dbReference>